<comment type="caution">
    <text evidence="2">The sequence shown here is derived from an EMBL/GenBank/DDBJ whole genome shotgun (WGS) entry which is preliminary data.</text>
</comment>
<accession>A0A2N5XUJ7</accession>
<protein>
    <recommendedName>
        <fullName evidence="4">Lipoprotein</fullName>
    </recommendedName>
</protein>
<gene>
    <name evidence="2" type="ORF">C0081_06000</name>
</gene>
<reference evidence="2 3" key="1">
    <citation type="submission" date="2018-01" db="EMBL/GenBank/DDBJ databases">
        <title>The draft genome sequence of Cohaesibacter sp. H1304.</title>
        <authorList>
            <person name="Wang N.-N."/>
            <person name="Du Z.-J."/>
        </authorList>
    </citation>
    <scope>NUCLEOTIDE SEQUENCE [LARGE SCALE GENOMIC DNA]</scope>
    <source>
        <strain evidence="2 3">H1304</strain>
    </source>
</reference>
<evidence type="ECO:0008006" key="4">
    <source>
        <dbReference type="Google" id="ProtNLM"/>
    </source>
</evidence>
<feature type="signal peptide" evidence="1">
    <location>
        <begin position="1"/>
        <end position="23"/>
    </location>
</feature>
<dbReference type="AlphaFoldDB" id="A0A2N5XUJ7"/>
<evidence type="ECO:0000313" key="3">
    <source>
        <dbReference type="Proteomes" id="UP000234881"/>
    </source>
</evidence>
<dbReference type="PROSITE" id="PS51257">
    <property type="entry name" value="PROKAR_LIPOPROTEIN"/>
    <property type="match status" value="1"/>
</dbReference>
<evidence type="ECO:0000313" key="2">
    <source>
        <dbReference type="EMBL" id="PLW78192.1"/>
    </source>
</evidence>
<name>A0A2N5XUJ7_9HYPH</name>
<keyword evidence="1" id="KW-0732">Signal</keyword>
<evidence type="ECO:0000256" key="1">
    <source>
        <dbReference type="SAM" id="SignalP"/>
    </source>
</evidence>
<dbReference type="EMBL" id="PKUQ01000010">
    <property type="protein sequence ID" value="PLW78192.1"/>
    <property type="molecule type" value="Genomic_DNA"/>
</dbReference>
<proteinExistence type="predicted"/>
<feature type="chain" id="PRO_5014957087" description="Lipoprotein" evidence="1">
    <location>
        <begin position="24"/>
        <end position="114"/>
    </location>
</feature>
<dbReference type="Proteomes" id="UP000234881">
    <property type="component" value="Unassembled WGS sequence"/>
</dbReference>
<organism evidence="2 3">
    <name type="scientific">Cohaesibacter celericrescens</name>
    <dbReference type="NCBI Taxonomy" id="2067669"/>
    <lineage>
        <taxon>Bacteria</taxon>
        <taxon>Pseudomonadati</taxon>
        <taxon>Pseudomonadota</taxon>
        <taxon>Alphaproteobacteria</taxon>
        <taxon>Hyphomicrobiales</taxon>
        <taxon>Cohaesibacteraceae</taxon>
    </lineage>
</organism>
<sequence>MICLKLKTLRNVLFLSATLPLLAACQSTCSGDARTDDYWCARSNLNKGVYAAQTAKLQSVASLRQHEQQDARALLSQRQAELAAARASSASSTEIARLEAEVASLRLQVQSLMQ</sequence>
<keyword evidence="3" id="KW-1185">Reference proteome</keyword>